<dbReference type="SMART" id="SM00903">
    <property type="entry name" value="Flavin_Reduct"/>
    <property type="match status" value="1"/>
</dbReference>
<evidence type="ECO:0000259" key="4">
    <source>
        <dbReference type="SMART" id="SM00903"/>
    </source>
</evidence>
<accession>A0A0H2M7N7</accession>
<comment type="caution">
    <text evidence="5">The sequence shown here is derived from an EMBL/GenBank/DDBJ whole genome shotgun (WGS) entry which is preliminary data.</text>
</comment>
<evidence type="ECO:0000256" key="2">
    <source>
        <dbReference type="ARBA" id="ARBA00022630"/>
    </source>
</evidence>
<dbReference type="InterPro" id="IPR002563">
    <property type="entry name" value="Flavin_Rdtase-like_dom"/>
</dbReference>
<reference evidence="5 6" key="1">
    <citation type="submission" date="2015-03" db="EMBL/GenBank/DDBJ databases">
        <title>Genome sequence of Variovorax paradoxus TBEA6.</title>
        <authorList>
            <person name="Poehlein A."/>
            <person name="Schuldes J."/>
            <person name="Wuebbeler J.H."/>
            <person name="Hiessl S."/>
            <person name="Steinbuechel A."/>
            <person name="Daniel R."/>
        </authorList>
    </citation>
    <scope>NUCLEOTIDE SEQUENCE [LARGE SCALE GENOMIC DNA]</scope>
    <source>
        <strain evidence="5 6">TBEA6</strain>
    </source>
</reference>
<dbReference type="SUPFAM" id="SSF50475">
    <property type="entry name" value="FMN-binding split barrel"/>
    <property type="match status" value="1"/>
</dbReference>
<dbReference type="PATRIC" id="fig|34073.19.peg.2017"/>
<feature type="domain" description="Flavin reductase like" evidence="4">
    <location>
        <begin position="16"/>
        <end position="168"/>
    </location>
</feature>
<evidence type="ECO:0000256" key="1">
    <source>
        <dbReference type="ARBA" id="ARBA00001917"/>
    </source>
</evidence>
<comment type="similarity">
    <text evidence="3">Belongs to the flavoredoxin family.</text>
</comment>
<proteinExistence type="inferred from homology"/>
<evidence type="ECO:0000313" key="6">
    <source>
        <dbReference type="Proteomes" id="UP000035170"/>
    </source>
</evidence>
<dbReference type="Pfam" id="PF01613">
    <property type="entry name" value="Flavin_Reduct"/>
    <property type="match status" value="1"/>
</dbReference>
<dbReference type="PANTHER" id="PTHR43567:SF1">
    <property type="entry name" value="FLAVOREDOXIN"/>
    <property type="match status" value="1"/>
</dbReference>
<evidence type="ECO:0000256" key="3">
    <source>
        <dbReference type="ARBA" id="ARBA00038054"/>
    </source>
</evidence>
<dbReference type="Gene3D" id="2.30.110.10">
    <property type="entry name" value="Electron Transport, Fmn-binding Protein, Chain A"/>
    <property type="match status" value="1"/>
</dbReference>
<name>A0A0H2M7N7_VARPD</name>
<gene>
    <name evidence="5" type="primary">flr2</name>
    <name evidence="5" type="ORF">VPARA_19650</name>
</gene>
<dbReference type="AlphaFoldDB" id="A0A0H2M7N7"/>
<dbReference type="GO" id="GO:0016646">
    <property type="term" value="F:oxidoreductase activity, acting on the CH-NH group of donors, NAD or NADP as acceptor"/>
    <property type="evidence" value="ECO:0007669"/>
    <property type="project" value="UniProtKB-ARBA"/>
</dbReference>
<dbReference type="RefSeq" id="WP_047784345.1">
    <property type="nucleotide sequence ID" value="NZ_JZWI01000009.1"/>
</dbReference>
<keyword evidence="2" id="KW-0285">Flavoprotein</keyword>
<sequence length="207" mass="22618">MNASHRRPVPLNKAYRLLNHGPTVLVSAAHDGHRNIMAAAWAMPLDFDPPKVAVVLDKSTWTRVLLEGAGTFALQVPTWAQLDLTDALGNSSGREIAERDGHDKFAAYGLQTFAGVATDAPLLEDCAAWLECRLLPEPPIQQRYDLFLGEVIAAQADARVFAEGRWHFEGHDDLRTLHHVAGGHFIVDGEAVDARPLAPVRPRLSPG</sequence>
<comment type="cofactor">
    <cofactor evidence="1">
        <name>FMN</name>
        <dbReference type="ChEBI" id="CHEBI:58210"/>
    </cofactor>
</comment>
<dbReference type="EMBL" id="JZWI01000009">
    <property type="protein sequence ID" value="KLN56762.1"/>
    <property type="molecule type" value="Genomic_DNA"/>
</dbReference>
<dbReference type="GO" id="GO:0010181">
    <property type="term" value="F:FMN binding"/>
    <property type="evidence" value="ECO:0007669"/>
    <property type="project" value="InterPro"/>
</dbReference>
<evidence type="ECO:0000313" key="5">
    <source>
        <dbReference type="EMBL" id="KLN56762.1"/>
    </source>
</evidence>
<organism evidence="5 6">
    <name type="scientific">Variovorax paradoxus</name>
    <dbReference type="NCBI Taxonomy" id="34073"/>
    <lineage>
        <taxon>Bacteria</taxon>
        <taxon>Pseudomonadati</taxon>
        <taxon>Pseudomonadota</taxon>
        <taxon>Betaproteobacteria</taxon>
        <taxon>Burkholderiales</taxon>
        <taxon>Comamonadaceae</taxon>
        <taxon>Variovorax</taxon>
    </lineage>
</organism>
<dbReference type="InterPro" id="IPR052174">
    <property type="entry name" value="Flavoredoxin"/>
</dbReference>
<dbReference type="Proteomes" id="UP000035170">
    <property type="component" value="Unassembled WGS sequence"/>
</dbReference>
<keyword evidence="6" id="KW-1185">Reference proteome</keyword>
<dbReference type="InterPro" id="IPR012349">
    <property type="entry name" value="Split_barrel_FMN-bd"/>
</dbReference>
<dbReference type="PANTHER" id="PTHR43567">
    <property type="entry name" value="FLAVOREDOXIN-RELATED-RELATED"/>
    <property type="match status" value="1"/>
</dbReference>
<protein>
    <submittedName>
        <fullName evidence="5">Flavoredoxin</fullName>
    </submittedName>
</protein>